<protein>
    <recommendedName>
        <fullName evidence="1">Helicase Helix-turn-helix domain-containing protein</fullName>
    </recommendedName>
</protein>
<dbReference type="RefSeq" id="WP_256944982.1">
    <property type="nucleotide sequence ID" value="NZ_JANHNZ010000003.1"/>
</dbReference>
<evidence type="ECO:0000259" key="1">
    <source>
        <dbReference type="Pfam" id="PF14493"/>
    </source>
</evidence>
<reference evidence="2" key="3">
    <citation type="journal article" date="2023" name="Microbiol. Resour. Announc.">
        <title>Draft Genome Sequence of Granulicatella sp. Strain S8, Isolated from a Marine Fish, Seriola quinqueradiata.</title>
        <authorList>
            <person name="Lee M."/>
            <person name="Farooq A."/>
            <person name="Jeong J.B."/>
            <person name="Jung M.Y."/>
        </authorList>
    </citation>
    <scope>NUCLEOTIDE SEQUENCE</scope>
    <source>
        <strain evidence="2">S8</strain>
    </source>
</reference>
<dbReference type="EMBL" id="JANHNZ010000003">
    <property type="protein sequence ID" value="MCQ9209875.1"/>
    <property type="molecule type" value="Genomic_DNA"/>
</dbReference>
<dbReference type="Pfam" id="PF14493">
    <property type="entry name" value="HTH_40"/>
    <property type="match status" value="1"/>
</dbReference>
<dbReference type="Proteomes" id="UP001059480">
    <property type="component" value="Unassembled WGS sequence"/>
</dbReference>
<sequence>MSESGSLLEFSIWESSHQVLNLRTSSLFHLLKGKRTTSVLFFALKHHLEKYFACLPELEKDKFENIISQMTSLGYLDVKEGKLYAKKQPALTEDLSIFSYKYLNGLSLMNNESLALIKEATILLVQIVSQTSFQEKKFSPTTNNSWVQQLCKSWLASRRKKDKVTFEQLCREIAKELWGFLDEEEPVFNVLFLSYFTGFQVAPATREQRMLMLNEQGMQDENYIDRISWVYFIQEMIDQKDIYPLFFSFLTFLIQRQGLSSRSSQESYLAFLHGSPISRIAKSRYLKESTVNDHLIELALIYPATVARRILFLGQPAENNKLIQAGLDIISREPNTSFDDFEKDLPLDSLRLPNFLVYRLSQIICIKEERERVSC</sequence>
<evidence type="ECO:0000313" key="2">
    <source>
        <dbReference type="EMBL" id="MCQ9209875.1"/>
    </source>
</evidence>
<feature type="domain" description="Helicase Helix-turn-helix" evidence="1">
    <location>
        <begin position="264"/>
        <end position="326"/>
    </location>
</feature>
<gene>
    <name evidence="2" type="ORF">NPA36_04855</name>
</gene>
<name>A0ABT1WN28_9LACT</name>
<reference evidence="2" key="1">
    <citation type="submission" date="2022-07" db="EMBL/GenBank/DDBJ databases">
        <authorList>
            <person name="Jung M.-Y."/>
            <person name="Lee M."/>
        </authorList>
    </citation>
    <scope>NUCLEOTIDE SEQUENCE</scope>
    <source>
        <strain evidence="2">S8</strain>
    </source>
</reference>
<dbReference type="InterPro" id="IPR029491">
    <property type="entry name" value="Helicase_HTH"/>
</dbReference>
<comment type="caution">
    <text evidence="2">The sequence shown here is derived from an EMBL/GenBank/DDBJ whole genome shotgun (WGS) entry which is preliminary data.</text>
</comment>
<reference evidence="2" key="2">
    <citation type="journal article" date="2023" name="Curr. Microbiol.">
        <title>Granulicatella seriolae sp. nov., a Novel Facultative Anaerobe Isolated from Yellowtail Marine Fish.</title>
        <authorList>
            <person name="Lee M."/>
            <person name="Choi Y.J."/>
            <person name="Farooq A."/>
            <person name="Jeong J.B."/>
            <person name="Jung M.Y."/>
        </authorList>
    </citation>
    <scope>NUCLEOTIDE SEQUENCE</scope>
    <source>
        <strain evidence="2">S8</strain>
    </source>
</reference>
<proteinExistence type="predicted"/>
<accession>A0ABT1WN28</accession>
<organism evidence="2 3">
    <name type="scientific">Granulicatella seriolae</name>
    <dbReference type="NCBI Taxonomy" id="2967226"/>
    <lineage>
        <taxon>Bacteria</taxon>
        <taxon>Bacillati</taxon>
        <taxon>Bacillota</taxon>
        <taxon>Bacilli</taxon>
        <taxon>Lactobacillales</taxon>
        <taxon>Carnobacteriaceae</taxon>
        <taxon>Granulicatella</taxon>
    </lineage>
</organism>
<keyword evidence="3" id="KW-1185">Reference proteome</keyword>
<evidence type="ECO:0000313" key="3">
    <source>
        <dbReference type="Proteomes" id="UP001059480"/>
    </source>
</evidence>